<evidence type="ECO:0000259" key="6">
    <source>
        <dbReference type="Pfam" id="PF04542"/>
    </source>
</evidence>
<name>A0A6S6WJP7_9GAMM</name>
<evidence type="ECO:0000256" key="2">
    <source>
        <dbReference type="ARBA" id="ARBA00023015"/>
    </source>
</evidence>
<dbReference type="Proteomes" id="UP000481517">
    <property type="component" value="Unassembled WGS sequence"/>
</dbReference>
<organism evidence="8 9">
    <name type="scientific">Pseudidiomarina piscicola</name>
    <dbReference type="NCBI Taxonomy" id="2614830"/>
    <lineage>
        <taxon>Bacteria</taxon>
        <taxon>Pseudomonadati</taxon>
        <taxon>Pseudomonadota</taxon>
        <taxon>Gammaproteobacteria</taxon>
        <taxon>Alteromonadales</taxon>
        <taxon>Idiomarinaceae</taxon>
        <taxon>Pseudidiomarina</taxon>
    </lineage>
</organism>
<keyword evidence="3" id="KW-0731">Sigma factor</keyword>
<evidence type="ECO:0000256" key="3">
    <source>
        <dbReference type="ARBA" id="ARBA00023082"/>
    </source>
</evidence>
<dbReference type="Gene3D" id="1.10.10.10">
    <property type="entry name" value="Winged helix-like DNA-binding domain superfamily/Winged helix DNA-binding domain"/>
    <property type="match status" value="1"/>
</dbReference>
<dbReference type="GO" id="GO:0006352">
    <property type="term" value="P:DNA-templated transcription initiation"/>
    <property type="evidence" value="ECO:0007669"/>
    <property type="project" value="InterPro"/>
</dbReference>
<dbReference type="InterPro" id="IPR013325">
    <property type="entry name" value="RNA_pol_sigma_r2"/>
</dbReference>
<dbReference type="NCBIfam" id="TIGR02937">
    <property type="entry name" value="sigma70-ECF"/>
    <property type="match status" value="1"/>
</dbReference>
<accession>A0A6S6WJP7</accession>
<dbReference type="GO" id="GO:0016987">
    <property type="term" value="F:sigma factor activity"/>
    <property type="evidence" value="ECO:0007669"/>
    <property type="project" value="UniProtKB-KW"/>
</dbReference>
<dbReference type="Pfam" id="PF08281">
    <property type="entry name" value="Sigma70_r4_2"/>
    <property type="match status" value="1"/>
</dbReference>
<sequence length="172" mass="19182">MHADAVVTSRMGLINAHYASALMLAQQLLMCPQNAADVVQDATEKALKVSDFPAPERVRTWYLKVVRNRCIDQLRSQRKFIDAQALESLAGAETPTTVSAQTVSGAYSALAALPFELRDLIILRELNECSYKEIAAIVEIPEGTVMSRLHKARVALRNAFNRWQQEKSNEPK</sequence>
<reference evidence="8 9" key="1">
    <citation type="submission" date="2020-02" db="EMBL/GenBank/DDBJ databases">
        <authorList>
            <person name="Rodrigo-Torres L."/>
            <person name="Arahal R. D."/>
            <person name="Lucena T."/>
        </authorList>
    </citation>
    <scope>NUCLEOTIDE SEQUENCE [LARGE SCALE GENOMIC DNA]</scope>
    <source>
        <strain evidence="8 9">CECT 9734</strain>
    </source>
</reference>
<keyword evidence="4" id="KW-0238">DNA-binding</keyword>
<keyword evidence="9" id="KW-1185">Reference proteome</keyword>
<dbReference type="InterPro" id="IPR036388">
    <property type="entry name" value="WH-like_DNA-bd_sf"/>
</dbReference>
<dbReference type="EMBL" id="CADCXY010000001">
    <property type="protein sequence ID" value="CAB0150032.1"/>
    <property type="molecule type" value="Genomic_DNA"/>
</dbReference>
<dbReference type="InterPro" id="IPR014284">
    <property type="entry name" value="RNA_pol_sigma-70_dom"/>
</dbReference>
<feature type="domain" description="RNA polymerase sigma factor 70 region 4 type 2" evidence="7">
    <location>
        <begin position="108"/>
        <end position="156"/>
    </location>
</feature>
<feature type="domain" description="RNA polymerase sigma-70 region 2" evidence="6">
    <location>
        <begin position="13"/>
        <end position="79"/>
    </location>
</feature>
<dbReference type="SUPFAM" id="SSF88659">
    <property type="entry name" value="Sigma3 and sigma4 domains of RNA polymerase sigma factors"/>
    <property type="match status" value="1"/>
</dbReference>
<dbReference type="AlphaFoldDB" id="A0A6S6WJP7"/>
<dbReference type="GO" id="GO:0003677">
    <property type="term" value="F:DNA binding"/>
    <property type="evidence" value="ECO:0007669"/>
    <property type="project" value="UniProtKB-KW"/>
</dbReference>
<dbReference type="InterPro" id="IPR013249">
    <property type="entry name" value="RNA_pol_sigma70_r4_t2"/>
</dbReference>
<dbReference type="Pfam" id="PF04542">
    <property type="entry name" value="Sigma70_r2"/>
    <property type="match status" value="1"/>
</dbReference>
<gene>
    <name evidence="8" type="primary">sigV</name>
    <name evidence="8" type="ORF">PSI9734_00604</name>
</gene>
<evidence type="ECO:0000256" key="1">
    <source>
        <dbReference type="ARBA" id="ARBA00010641"/>
    </source>
</evidence>
<evidence type="ECO:0000259" key="7">
    <source>
        <dbReference type="Pfam" id="PF08281"/>
    </source>
</evidence>
<dbReference type="SUPFAM" id="SSF88946">
    <property type="entry name" value="Sigma2 domain of RNA polymerase sigma factors"/>
    <property type="match status" value="1"/>
</dbReference>
<dbReference type="PANTHER" id="PTHR43133">
    <property type="entry name" value="RNA POLYMERASE ECF-TYPE SIGMA FACTO"/>
    <property type="match status" value="1"/>
</dbReference>
<dbReference type="CDD" id="cd06171">
    <property type="entry name" value="Sigma70_r4"/>
    <property type="match status" value="1"/>
</dbReference>
<dbReference type="RefSeq" id="WP_173919616.1">
    <property type="nucleotide sequence ID" value="NZ_CADCXY010000001.1"/>
</dbReference>
<comment type="similarity">
    <text evidence="1">Belongs to the sigma-70 factor family. ECF subfamily.</text>
</comment>
<evidence type="ECO:0000313" key="8">
    <source>
        <dbReference type="EMBL" id="CAB0150032.1"/>
    </source>
</evidence>
<proteinExistence type="inferred from homology"/>
<dbReference type="Gene3D" id="1.10.1740.10">
    <property type="match status" value="1"/>
</dbReference>
<evidence type="ECO:0000256" key="5">
    <source>
        <dbReference type="ARBA" id="ARBA00023163"/>
    </source>
</evidence>
<protein>
    <submittedName>
        <fullName evidence="8">RNA polymerase sigma factor SigV</fullName>
    </submittedName>
</protein>
<evidence type="ECO:0000256" key="4">
    <source>
        <dbReference type="ARBA" id="ARBA00023125"/>
    </source>
</evidence>
<dbReference type="InterPro" id="IPR013324">
    <property type="entry name" value="RNA_pol_sigma_r3/r4-like"/>
</dbReference>
<keyword evidence="2" id="KW-0805">Transcription regulation</keyword>
<dbReference type="PANTHER" id="PTHR43133:SF8">
    <property type="entry name" value="RNA POLYMERASE SIGMA FACTOR HI_1459-RELATED"/>
    <property type="match status" value="1"/>
</dbReference>
<keyword evidence="5" id="KW-0804">Transcription</keyword>
<dbReference type="InterPro" id="IPR007627">
    <property type="entry name" value="RNA_pol_sigma70_r2"/>
</dbReference>
<dbReference type="InterPro" id="IPR039425">
    <property type="entry name" value="RNA_pol_sigma-70-like"/>
</dbReference>
<evidence type="ECO:0000313" key="9">
    <source>
        <dbReference type="Proteomes" id="UP000481517"/>
    </source>
</evidence>